<dbReference type="AlphaFoldDB" id="L9JBS9"/>
<keyword evidence="2" id="KW-1185">Reference proteome</keyword>
<evidence type="ECO:0000313" key="2">
    <source>
        <dbReference type="Proteomes" id="UP000011518"/>
    </source>
</evidence>
<sequence length="71" mass="8002">MSRGPRLGCEGPALSSLLLQEDTAGRRQALREQLDQVHQERTGRLRALRARNTQNFQKLLWPPGAEPAPEQ</sequence>
<name>L9JBS9_TUPCH</name>
<organism evidence="1 2">
    <name type="scientific">Tupaia chinensis</name>
    <name type="common">Chinese tree shrew</name>
    <name type="synonym">Tupaia belangeri chinensis</name>
    <dbReference type="NCBI Taxonomy" id="246437"/>
    <lineage>
        <taxon>Eukaryota</taxon>
        <taxon>Metazoa</taxon>
        <taxon>Chordata</taxon>
        <taxon>Craniata</taxon>
        <taxon>Vertebrata</taxon>
        <taxon>Euteleostomi</taxon>
        <taxon>Mammalia</taxon>
        <taxon>Eutheria</taxon>
        <taxon>Euarchontoglires</taxon>
        <taxon>Scandentia</taxon>
        <taxon>Tupaiidae</taxon>
        <taxon>Tupaia</taxon>
    </lineage>
</organism>
<dbReference type="EMBL" id="KB321076">
    <property type="protein sequence ID" value="ELW48025.1"/>
    <property type="molecule type" value="Genomic_DNA"/>
</dbReference>
<protein>
    <submittedName>
        <fullName evidence="1">Uncharacterized protein</fullName>
    </submittedName>
</protein>
<accession>L9JBS9</accession>
<reference evidence="2" key="1">
    <citation type="submission" date="2012-07" db="EMBL/GenBank/DDBJ databases">
        <title>Genome of the Chinese tree shrew, a rising model animal genetically related to primates.</title>
        <authorList>
            <person name="Zhang G."/>
            <person name="Fan Y."/>
            <person name="Yao Y."/>
            <person name="Huang Z."/>
        </authorList>
    </citation>
    <scope>NUCLEOTIDE SEQUENCE [LARGE SCALE GENOMIC DNA]</scope>
</reference>
<evidence type="ECO:0000313" key="1">
    <source>
        <dbReference type="EMBL" id="ELW48025.1"/>
    </source>
</evidence>
<gene>
    <name evidence="1" type="ORF">TREES_T100001055</name>
</gene>
<reference evidence="2" key="2">
    <citation type="journal article" date="2013" name="Nat. Commun.">
        <title>Genome of the Chinese tree shrew.</title>
        <authorList>
            <person name="Fan Y."/>
            <person name="Huang Z.Y."/>
            <person name="Cao C.C."/>
            <person name="Chen C.S."/>
            <person name="Chen Y.X."/>
            <person name="Fan D.D."/>
            <person name="He J."/>
            <person name="Hou H.L."/>
            <person name="Hu L."/>
            <person name="Hu X.T."/>
            <person name="Jiang X.T."/>
            <person name="Lai R."/>
            <person name="Lang Y.S."/>
            <person name="Liang B."/>
            <person name="Liao S.G."/>
            <person name="Mu D."/>
            <person name="Ma Y.Y."/>
            <person name="Niu Y.Y."/>
            <person name="Sun X.Q."/>
            <person name="Xia J.Q."/>
            <person name="Xiao J."/>
            <person name="Xiong Z.Q."/>
            <person name="Xu L."/>
            <person name="Yang L."/>
            <person name="Zhang Y."/>
            <person name="Zhao W."/>
            <person name="Zhao X.D."/>
            <person name="Zheng Y.T."/>
            <person name="Zhou J.M."/>
            <person name="Zhu Y.B."/>
            <person name="Zhang G.J."/>
            <person name="Wang J."/>
            <person name="Yao Y.G."/>
        </authorList>
    </citation>
    <scope>NUCLEOTIDE SEQUENCE [LARGE SCALE GENOMIC DNA]</scope>
</reference>
<dbReference type="Proteomes" id="UP000011518">
    <property type="component" value="Unassembled WGS sequence"/>
</dbReference>
<dbReference type="InParanoid" id="L9JBS9"/>
<proteinExistence type="predicted"/>